<keyword evidence="1" id="KW-0560">Oxidoreductase</keyword>
<feature type="domain" description="Aldehyde dehydrogenase" evidence="3">
    <location>
        <begin position="21"/>
        <end position="255"/>
    </location>
</feature>
<dbReference type="Pfam" id="PF00171">
    <property type="entry name" value="Aldedh"/>
    <property type="match status" value="1"/>
</dbReference>
<proteinExistence type="predicted"/>
<dbReference type="AlphaFoldDB" id="A0A0F9GDL4"/>
<dbReference type="Gene3D" id="3.40.605.10">
    <property type="entry name" value="Aldehyde Dehydrogenase, Chain A, domain 1"/>
    <property type="match status" value="1"/>
</dbReference>
<dbReference type="GO" id="GO:0010133">
    <property type="term" value="P:L-proline catabolic process to L-glutamate"/>
    <property type="evidence" value="ECO:0007669"/>
    <property type="project" value="TreeGrafter"/>
</dbReference>
<dbReference type="SUPFAM" id="SSF53720">
    <property type="entry name" value="ALDH-like"/>
    <property type="match status" value="1"/>
</dbReference>
<sequence length="464" mass="52701">MKFGNFETIEEKREDDKKYKRENKDIIATTGGINAIIVTATADREQAILSIIDSAFHFSGQKFSSASILILEKEVYDDLEFKNNLKDAAKNLKIGSAYDLTSTITPLTKKPDIELSKALSELDTNETWLLKPKKDLNNPNLITPGIKYGTQKDSFTKNQELYGPILSVMRADNLDHAIEIANDSKYALAAGLHSLDPREHLTWLSNIEAGNLYINSKITDAKIKRQPFGGYKKSCFGSGYKSGGENFLLNFLNLRQKTLPLEKLPTSDWINSLSKFLEKKPLSAEELKLWYASVGNYVYHWQRLSHDTDYNKIIGQDNIHRYVPRKNITLRVTKNSSHLDALRVSAAALTCSANLEISYTNSKELEKFNWIDLLPVLPNIEESEKAFIKRVKGGNIERLRLVEKASKELKRAAALSETYIIDAPVLANGRFELLHYIKEISITYEYHRYGNLGIKESEMRKPIT</sequence>
<dbReference type="EMBL" id="LAZR01026822">
    <property type="protein sequence ID" value="KKL67555.1"/>
    <property type="molecule type" value="Genomic_DNA"/>
</dbReference>
<dbReference type="InterPro" id="IPR050485">
    <property type="entry name" value="Proline_metab_enzyme"/>
</dbReference>
<dbReference type="InterPro" id="IPR016162">
    <property type="entry name" value="Ald_DH_N"/>
</dbReference>
<dbReference type="InterPro" id="IPR016163">
    <property type="entry name" value="Ald_DH_C"/>
</dbReference>
<dbReference type="Gene3D" id="3.40.309.10">
    <property type="entry name" value="Aldehyde Dehydrogenase, Chain A, domain 2"/>
    <property type="match status" value="1"/>
</dbReference>
<evidence type="ECO:0000256" key="1">
    <source>
        <dbReference type="ARBA" id="ARBA00023002"/>
    </source>
</evidence>
<evidence type="ECO:0000259" key="3">
    <source>
        <dbReference type="Pfam" id="PF00171"/>
    </source>
</evidence>
<dbReference type="InterPro" id="IPR016161">
    <property type="entry name" value="Ald_DH/histidinol_DH"/>
</dbReference>
<name>A0A0F9GDL4_9ZZZZ</name>
<evidence type="ECO:0000256" key="2">
    <source>
        <dbReference type="ARBA" id="ARBA00023027"/>
    </source>
</evidence>
<dbReference type="GO" id="GO:0009898">
    <property type="term" value="C:cytoplasmic side of plasma membrane"/>
    <property type="evidence" value="ECO:0007669"/>
    <property type="project" value="TreeGrafter"/>
</dbReference>
<evidence type="ECO:0000313" key="4">
    <source>
        <dbReference type="EMBL" id="KKL67555.1"/>
    </source>
</evidence>
<gene>
    <name evidence="4" type="ORF">LCGC14_2133800</name>
</gene>
<comment type="caution">
    <text evidence="4">The sequence shown here is derived from an EMBL/GenBank/DDBJ whole genome shotgun (WGS) entry which is preliminary data.</text>
</comment>
<organism evidence="4">
    <name type="scientific">marine sediment metagenome</name>
    <dbReference type="NCBI Taxonomy" id="412755"/>
    <lineage>
        <taxon>unclassified sequences</taxon>
        <taxon>metagenomes</taxon>
        <taxon>ecological metagenomes</taxon>
    </lineage>
</organism>
<dbReference type="PANTHER" id="PTHR42862:SF1">
    <property type="entry name" value="DELTA-1-PYRROLINE-5-CARBOXYLATE DEHYDROGENASE 2, ISOFORM A-RELATED"/>
    <property type="match status" value="1"/>
</dbReference>
<dbReference type="InterPro" id="IPR015590">
    <property type="entry name" value="Aldehyde_DH_dom"/>
</dbReference>
<accession>A0A0F9GDL4</accession>
<dbReference type="GO" id="GO:0003842">
    <property type="term" value="F:L-glutamate gamma-semialdehyde dehydrogenase activity"/>
    <property type="evidence" value="ECO:0007669"/>
    <property type="project" value="TreeGrafter"/>
</dbReference>
<protein>
    <recommendedName>
        <fullName evidence="3">Aldehyde dehydrogenase domain-containing protein</fullName>
    </recommendedName>
</protein>
<reference evidence="4" key="1">
    <citation type="journal article" date="2015" name="Nature">
        <title>Complex archaea that bridge the gap between prokaryotes and eukaryotes.</title>
        <authorList>
            <person name="Spang A."/>
            <person name="Saw J.H."/>
            <person name="Jorgensen S.L."/>
            <person name="Zaremba-Niedzwiedzka K."/>
            <person name="Martijn J."/>
            <person name="Lind A.E."/>
            <person name="van Eijk R."/>
            <person name="Schleper C."/>
            <person name="Guy L."/>
            <person name="Ettema T.J."/>
        </authorList>
    </citation>
    <scope>NUCLEOTIDE SEQUENCE</scope>
</reference>
<keyword evidence="2" id="KW-0520">NAD</keyword>
<dbReference type="PANTHER" id="PTHR42862">
    <property type="entry name" value="DELTA-1-PYRROLINE-5-CARBOXYLATE DEHYDROGENASE 1, ISOFORM A-RELATED"/>
    <property type="match status" value="1"/>
</dbReference>